<evidence type="ECO:0000256" key="3">
    <source>
        <dbReference type="ARBA" id="ARBA00022670"/>
    </source>
</evidence>
<dbReference type="Pfam" id="PF05649">
    <property type="entry name" value="Peptidase_M13_N"/>
    <property type="match status" value="1"/>
</dbReference>
<dbReference type="PRINTS" id="PR00786">
    <property type="entry name" value="NEPRILYSIN"/>
</dbReference>
<dbReference type="Proteomes" id="UP000191056">
    <property type="component" value="Unassembled WGS sequence"/>
</dbReference>
<comment type="cofactor">
    <cofactor evidence="1">
        <name>Zn(2+)</name>
        <dbReference type="ChEBI" id="CHEBI:29105"/>
    </cofactor>
</comment>
<evidence type="ECO:0000256" key="1">
    <source>
        <dbReference type="ARBA" id="ARBA00001947"/>
    </source>
</evidence>
<feature type="domain" description="Peptidase M13 N-terminal" evidence="9">
    <location>
        <begin position="44"/>
        <end position="425"/>
    </location>
</feature>
<dbReference type="Gene3D" id="3.40.390.10">
    <property type="entry name" value="Collagenase (Catalytic Domain)"/>
    <property type="match status" value="1"/>
</dbReference>
<dbReference type="GO" id="GO:0046872">
    <property type="term" value="F:metal ion binding"/>
    <property type="evidence" value="ECO:0007669"/>
    <property type="project" value="UniProtKB-KW"/>
</dbReference>
<dbReference type="AlphaFoldDB" id="A0A1V4J0L2"/>
<keyword evidence="4" id="KW-0479">Metal-binding</keyword>
<evidence type="ECO:0000256" key="4">
    <source>
        <dbReference type="ARBA" id="ARBA00022723"/>
    </source>
</evidence>
<dbReference type="InterPro" id="IPR024079">
    <property type="entry name" value="MetalloPept_cat_dom_sf"/>
</dbReference>
<keyword evidence="3" id="KW-0645">Protease</keyword>
<evidence type="ECO:0000256" key="7">
    <source>
        <dbReference type="ARBA" id="ARBA00023049"/>
    </source>
</evidence>
<dbReference type="GO" id="GO:0004222">
    <property type="term" value="F:metalloendopeptidase activity"/>
    <property type="evidence" value="ECO:0007669"/>
    <property type="project" value="InterPro"/>
</dbReference>
<keyword evidence="5 11" id="KW-0378">Hydrolase</keyword>
<name>A0A1V4J0L2_9CLOT</name>
<dbReference type="EMBL" id="MZGT01000005">
    <property type="protein sequence ID" value="OPJ65693.1"/>
    <property type="molecule type" value="Genomic_DNA"/>
</dbReference>
<dbReference type="SUPFAM" id="SSF55486">
    <property type="entry name" value="Metalloproteases ('zincins'), catalytic domain"/>
    <property type="match status" value="1"/>
</dbReference>
<accession>A0A1V4J0L2</accession>
<dbReference type="PANTHER" id="PTHR11733">
    <property type="entry name" value="ZINC METALLOPROTEASE FAMILY M13 NEPRILYSIN-RELATED"/>
    <property type="match status" value="1"/>
</dbReference>
<dbReference type="EMBL" id="WSRQ01000016">
    <property type="protein sequence ID" value="MVX64347.1"/>
    <property type="molecule type" value="Genomic_DNA"/>
</dbReference>
<comment type="caution">
    <text evidence="11">The sequence shown here is derived from an EMBL/GenBank/DDBJ whole genome shotgun (WGS) entry which is preliminary data.</text>
</comment>
<keyword evidence="7" id="KW-0482">Metalloprotease</keyword>
<dbReference type="InterPro" id="IPR008753">
    <property type="entry name" value="Peptidase_M13_N"/>
</dbReference>
<proteinExistence type="inferred from homology"/>
<reference evidence="10" key="2">
    <citation type="submission" date="2019-12" db="EMBL/GenBank/DDBJ databases">
        <title>Microbes associate with the intestines of laboratory mice.</title>
        <authorList>
            <person name="Navarre W."/>
            <person name="Wong E."/>
        </authorList>
    </citation>
    <scope>NUCLEOTIDE SEQUENCE</scope>
    <source>
        <strain evidence="10">NM79_F5</strain>
    </source>
</reference>
<gene>
    <name evidence="11" type="primary">pepO_1</name>
    <name evidence="11" type="ORF">CLCHR_04680</name>
    <name evidence="10" type="ORF">GKZ28_11660</name>
</gene>
<evidence type="ECO:0000259" key="8">
    <source>
        <dbReference type="Pfam" id="PF01431"/>
    </source>
</evidence>
<dbReference type="STRING" id="225345.CLCHR_04680"/>
<dbReference type="OrthoDB" id="9775677at2"/>
<sequence length="675" mass="77321">MNRIKKLYAIVSLIIFMLMMSPVSYTMAIAEEVNSNNDQKIRLQDDFYDAINYEWFNTAKIQEGNSTTSTFNDVEKNVTNQIKSIMNELISNESIYSENSDQKKIINLYNNVLNVEARNREGLKPVEQTLNKVKSIQTIDDVTKLWIDKKVANSTIRFHVDKDIKDVKNNILYISPTVLSLGDSEKYTNTTQNTLKNKKLTQDYYNKLLVLSGYTKSEANIKVDNMFKFEEMVAQSISKEQKASTVSNLIDSVYNVYTLDELNDLAPNLNFSAIFSYLGINNPNKIILEDPKWLEGFNKIYVQENLPLIKNYIEIVNLLYASNYISEDFENAYREYENGLLGVKGNISKEEDALGTVSGMMGLGIGKIYAEKYISKKTKEDVENITKEVIDVYKKRIKNLDWMSDSTKQNAIKKLDNLSIKIGYPEEWMDYSQLSIKSYEEGGSLFDNIMELRVFSLDKEYSRINKSVDNKKEVFTPQTVNAFYSVNENSIIIPGGIIQGHFYDPSASKEKNLGGIGTIIGHEISHAFDNTGAQFDSDGNFSNWWSQEDYEKFTQKTQKVKEFYSEIEAMPDVNIDGNLTAGENIADIGGVSCLLDILGTMDNPDYKAFFESYAITWRQMTTKQYAEYAIIADVHSPNKFRVNAVLPQFQKFYDTYGITNKDRMYVSPEDRVAIW</sequence>
<keyword evidence="12" id="KW-1185">Reference proteome</keyword>
<dbReference type="Gene3D" id="1.10.1380.10">
    <property type="entry name" value="Neutral endopeptidase , domain2"/>
    <property type="match status" value="1"/>
</dbReference>
<evidence type="ECO:0000313" key="11">
    <source>
        <dbReference type="EMBL" id="OPJ65693.1"/>
    </source>
</evidence>
<dbReference type="EC" id="3.4.24.-" evidence="11"/>
<dbReference type="RefSeq" id="WP_079438075.1">
    <property type="nucleotide sequence ID" value="NZ_MZGT01000005.1"/>
</dbReference>
<dbReference type="InterPro" id="IPR000718">
    <property type="entry name" value="Peptidase_M13"/>
</dbReference>
<evidence type="ECO:0000313" key="10">
    <source>
        <dbReference type="EMBL" id="MVX64347.1"/>
    </source>
</evidence>
<dbReference type="GO" id="GO:0016485">
    <property type="term" value="P:protein processing"/>
    <property type="evidence" value="ECO:0007669"/>
    <property type="project" value="TreeGrafter"/>
</dbReference>
<dbReference type="PANTHER" id="PTHR11733:SF167">
    <property type="entry name" value="FI17812P1-RELATED"/>
    <property type="match status" value="1"/>
</dbReference>
<dbReference type="Pfam" id="PF01431">
    <property type="entry name" value="Peptidase_M13"/>
    <property type="match status" value="1"/>
</dbReference>
<dbReference type="InterPro" id="IPR018497">
    <property type="entry name" value="Peptidase_M13_C"/>
</dbReference>
<feature type="domain" description="Peptidase M13 C-terminal" evidence="8">
    <location>
        <begin position="481"/>
        <end position="672"/>
    </location>
</feature>
<evidence type="ECO:0000313" key="12">
    <source>
        <dbReference type="Proteomes" id="UP000191056"/>
    </source>
</evidence>
<reference evidence="11 12" key="1">
    <citation type="submission" date="2017-03" db="EMBL/GenBank/DDBJ databases">
        <title>Genome sequence of Clostridium chromiireducens DSM 23318.</title>
        <authorList>
            <person name="Poehlein A."/>
            <person name="Daniel R."/>
        </authorList>
    </citation>
    <scope>NUCLEOTIDE SEQUENCE [LARGE SCALE GENOMIC DNA]</scope>
    <source>
        <strain evidence="11 12">DSM 23318</strain>
    </source>
</reference>
<keyword evidence="6" id="KW-0862">Zinc</keyword>
<dbReference type="GO" id="GO:0005886">
    <property type="term" value="C:plasma membrane"/>
    <property type="evidence" value="ECO:0007669"/>
    <property type="project" value="TreeGrafter"/>
</dbReference>
<comment type="similarity">
    <text evidence="2">Belongs to the peptidase M13 family.</text>
</comment>
<evidence type="ECO:0000256" key="6">
    <source>
        <dbReference type="ARBA" id="ARBA00022833"/>
    </source>
</evidence>
<dbReference type="InterPro" id="IPR042089">
    <property type="entry name" value="Peptidase_M13_dom_2"/>
</dbReference>
<evidence type="ECO:0000256" key="5">
    <source>
        <dbReference type="ARBA" id="ARBA00022801"/>
    </source>
</evidence>
<dbReference type="PROSITE" id="PS51885">
    <property type="entry name" value="NEPRILYSIN"/>
    <property type="match status" value="1"/>
</dbReference>
<dbReference type="CDD" id="cd08662">
    <property type="entry name" value="M13"/>
    <property type="match status" value="1"/>
</dbReference>
<protein>
    <submittedName>
        <fullName evidence="10">M13 family peptidase</fullName>
    </submittedName>
    <submittedName>
        <fullName evidence="11">Neutral endopeptidase</fullName>
        <ecNumber evidence="11">3.4.24.-</ecNumber>
    </submittedName>
</protein>
<organism evidence="11 12">
    <name type="scientific">Clostridium chromiireducens</name>
    <dbReference type="NCBI Taxonomy" id="225345"/>
    <lineage>
        <taxon>Bacteria</taxon>
        <taxon>Bacillati</taxon>
        <taxon>Bacillota</taxon>
        <taxon>Clostridia</taxon>
        <taxon>Eubacteriales</taxon>
        <taxon>Clostridiaceae</taxon>
        <taxon>Clostridium</taxon>
    </lineage>
</organism>
<evidence type="ECO:0000259" key="9">
    <source>
        <dbReference type="Pfam" id="PF05649"/>
    </source>
</evidence>
<evidence type="ECO:0000256" key="2">
    <source>
        <dbReference type="ARBA" id="ARBA00007357"/>
    </source>
</evidence>
<dbReference type="Proteomes" id="UP000656077">
    <property type="component" value="Unassembled WGS sequence"/>
</dbReference>